<sequence>MNKWWAVECYTVSNNTNPQHPNGFGDDVFQGRAAQGHFDNEEKLMARHEASDHETTQDRDLLLKPEMRELNKIGALKTDTEKVGTDAD</sequence>
<organism evidence="1 2">
    <name type="scientific">Botryotinia calthae</name>
    <dbReference type="NCBI Taxonomy" id="38488"/>
    <lineage>
        <taxon>Eukaryota</taxon>
        <taxon>Fungi</taxon>
        <taxon>Dikarya</taxon>
        <taxon>Ascomycota</taxon>
        <taxon>Pezizomycotina</taxon>
        <taxon>Leotiomycetes</taxon>
        <taxon>Helotiales</taxon>
        <taxon>Sclerotiniaceae</taxon>
        <taxon>Botryotinia</taxon>
    </lineage>
</organism>
<keyword evidence="2" id="KW-1185">Reference proteome</keyword>
<name>A0A4Y8D5M5_9HELO</name>
<dbReference type="AlphaFoldDB" id="A0A4Y8D5M5"/>
<accession>A0A4Y8D5M5</accession>
<protein>
    <submittedName>
        <fullName evidence="1">Uncharacterized protein</fullName>
    </submittedName>
</protein>
<evidence type="ECO:0000313" key="1">
    <source>
        <dbReference type="EMBL" id="TEY69547.1"/>
    </source>
</evidence>
<dbReference type="Proteomes" id="UP000297299">
    <property type="component" value="Unassembled WGS sequence"/>
</dbReference>
<evidence type="ECO:0000313" key="2">
    <source>
        <dbReference type="Proteomes" id="UP000297299"/>
    </source>
</evidence>
<proteinExistence type="predicted"/>
<gene>
    <name evidence="1" type="ORF">BOTCAL_0113g00090</name>
</gene>
<reference evidence="1 2" key="1">
    <citation type="submission" date="2017-11" db="EMBL/GenBank/DDBJ databases">
        <title>Comparative genomics of Botrytis spp.</title>
        <authorList>
            <person name="Valero-Jimenez C.A."/>
            <person name="Tapia P."/>
            <person name="Veloso J."/>
            <person name="Silva-Moreno E."/>
            <person name="Staats M."/>
            <person name="Valdes J.H."/>
            <person name="Van Kan J.A.L."/>
        </authorList>
    </citation>
    <scope>NUCLEOTIDE SEQUENCE [LARGE SCALE GENOMIC DNA]</scope>
    <source>
        <strain evidence="1 2">MUCL2830</strain>
    </source>
</reference>
<dbReference type="EMBL" id="PHWZ01000113">
    <property type="protein sequence ID" value="TEY69547.1"/>
    <property type="molecule type" value="Genomic_DNA"/>
</dbReference>
<comment type="caution">
    <text evidence="1">The sequence shown here is derived from an EMBL/GenBank/DDBJ whole genome shotgun (WGS) entry which is preliminary data.</text>
</comment>